<dbReference type="SMART" id="SM00347">
    <property type="entry name" value="HTH_MARR"/>
    <property type="match status" value="1"/>
</dbReference>
<dbReference type="InterPro" id="IPR036390">
    <property type="entry name" value="WH_DNA-bd_sf"/>
</dbReference>
<reference evidence="5 6" key="1">
    <citation type="submission" date="2017-01" db="EMBL/GenBank/DDBJ databases">
        <title>The cable genome- insights into the physiology and evolution of filamentous bacteria capable of sulfide oxidation via long distance electron transfer.</title>
        <authorList>
            <person name="Schreiber L."/>
            <person name="Bjerg J.T."/>
            <person name="Boggild A."/>
            <person name="Van De Vossenberg J."/>
            <person name="Meysman F."/>
            <person name="Nielsen L.P."/>
            <person name="Schramm A."/>
            <person name="Kjeldsen K.U."/>
        </authorList>
    </citation>
    <scope>NUCLEOTIDE SEQUENCE [LARGE SCALE GENOMIC DNA]</scope>
    <source>
        <strain evidence="5">MCF</strain>
    </source>
</reference>
<organism evidence="5 6">
    <name type="scientific">Candidatus Electrothrix aarhusensis</name>
    <dbReference type="NCBI Taxonomy" id="1859131"/>
    <lineage>
        <taxon>Bacteria</taxon>
        <taxon>Pseudomonadati</taxon>
        <taxon>Thermodesulfobacteriota</taxon>
        <taxon>Desulfobulbia</taxon>
        <taxon>Desulfobulbales</taxon>
        <taxon>Desulfobulbaceae</taxon>
        <taxon>Candidatus Electrothrix</taxon>
    </lineage>
</organism>
<accession>A0A444IX81</accession>
<keyword evidence="1" id="KW-0805">Transcription regulation</keyword>
<sequence length="142" mass="15951">MKLDPYESIGFHCNLTTKTFLSALGEKLKGTDISPGQFLALANLTALGPLSQSELADRLAITGATTARLIDRMERDEWVRRERDPEDQRVNMIIPTEKAARTWAEISTAGRAVLDQAYQGVSKEELETVKHILQKIRNNLDR</sequence>
<dbReference type="PRINTS" id="PR00598">
    <property type="entry name" value="HTHMARR"/>
</dbReference>
<protein>
    <submittedName>
        <fullName evidence="5">MarR family protein</fullName>
    </submittedName>
</protein>
<evidence type="ECO:0000256" key="1">
    <source>
        <dbReference type="ARBA" id="ARBA00023015"/>
    </source>
</evidence>
<evidence type="ECO:0000313" key="5">
    <source>
        <dbReference type="EMBL" id="RWX45489.1"/>
    </source>
</evidence>
<dbReference type="Gene3D" id="1.10.10.10">
    <property type="entry name" value="Winged helix-like DNA-binding domain superfamily/Winged helix DNA-binding domain"/>
    <property type="match status" value="1"/>
</dbReference>
<comment type="caution">
    <text evidence="5">The sequence shown here is derived from an EMBL/GenBank/DDBJ whole genome shotgun (WGS) entry which is preliminary data.</text>
</comment>
<name>A0A444IX81_9BACT</name>
<feature type="domain" description="HTH marR-type" evidence="4">
    <location>
        <begin position="1"/>
        <end position="138"/>
    </location>
</feature>
<evidence type="ECO:0000313" key="6">
    <source>
        <dbReference type="Proteomes" id="UP000287853"/>
    </source>
</evidence>
<keyword evidence="2" id="KW-0238">DNA-binding</keyword>
<dbReference type="EMBL" id="MTKO01000077">
    <property type="protein sequence ID" value="RWX45489.1"/>
    <property type="molecule type" value="Genomic_DNA"/>
</dbReference>
<keyword evidence="3" id="KW-0804">Transcription</keyword>
<dbReference type="Pfam" id="PF01047">
    <property type="entry name" value="MarR"/>
    <property type="match status" value="1"/>
</dbReference>
<dbReference type="InterPro" id="IPR036388">
    <property type="entry name" value="WH-like_DNA-bd_sf"/>
</dbReference>
<dbReference type="PANTHER" id="PTHR42756">
    <property type="entry name" value="TRANSCRIPTIONAL REGULATOR, MARR"/>
    <property type="match status" value="1"/>
</dbReference>
<dbReference type="SUPFAM" id="SSF46785">
    <property type="entry name" value="Winged helix' DNA-binding domain"/>
    <property type="match status" value="1"/>
</dbReference>
<dbReference type="PROSITE" id="PS50995">
    <property type="entry name" value="HTH_MARR_2"/>
    <property type="match status" value="1"/>
</dbReference>
<dbReference type="GO" id="GO:0003677">
    <property type="term" value="F:DNA binding"/>
    <property type="evidence" value="ECO:0007669"/>
    <property type="project" value="UniProtKB-KW"/>
</dbReference>
<dbReference type="GO" id="GO:0003700">
    <property type="term" value="F:DNA-binding transcription factor activity"/>
    <property type="evidence" value="ECO:0007669"/>
    <property type="project" value="InterPro"/>
</dbReference>
<dbReference type="AlphaFoldDB" id="A0A444IX81"/>
<dbReference type="PANTHER" id="PTHR42756:SF1">
    <property type="entry name" value="TRANSCRIPTIONAL REPRESSOR OF EMRAB OPERON"/>
    <property type="match status" value="1"/>
</dbReference>
<gene>
    <name evidence="5" type="ORF">H206_02152</name>
</gene>
<dbReference type="InterPro" id="IPR000835">
    <property type="entry name" value="HTH_MarR-typ"/>
</dbReference>
<proteinExistence type="predicted"/>
<keyword evidence="6" id="KW-1185">Reference proteome</keyword>
<dbReference type="InterPro" id="IPR023187">
    <property type="entry name" value="Tscrpt_reg_MarR-type_CS"/>
</dbReference>
<evidence type="ECO:0000256" key="3">
    <source>
        <dbReference type="ARBA" id="ARBA00023163"/>
    </source>
</evidence>
<dbReference type="PROSITE" id="PS01117">
    <property type="entry name" value="HTH_MARR_1"/>
    <property type="match status" value="1"/>
</dbReference>
<dbReference type="Proteomes" id="UP000287853">
    <property type="component" value="Unassembled WGS sequence"/>
</dbReference>
<evidence type="ECO:0000256" key="2">
    <source>
        <dbReference type="ARBA" id="ARBA00023125"/>
    </source>
</evidence>
<evidence type="ECO:0000259" key="4">
    <source>
        <dbReference type="PROSITE" id="PS50995"/>
    </source>
</evidence>